<dbReference type="PRINTS" id="PR00032">
    <property type="entry name" value="HTHARAC"/>
</dbReference>
<dbReference type="Gene3D" id="1.10.10.60">
    <property type="entry name" value="Homeodomain-like"/>
    <property type="match status" value="2"/>
</dbReference>
<dbReference type="SUPFAM" id="SSF46689">
    <property type="entry name" value="Homeodomain-like"/>
    <property type="match status" value="2"/>
</dbReference>
<gene>
    <name evidence="6" type="ORF">NBRC116591_06980</name>
</gene>
<dbReference type="InterPro" id="IPR002078">
    <property type="entry name" value="Sigma_54_int"/>
</dbReference>
<keyword evidence="7" id="KW-1185">Reference proteome</keyword>
<evidence type="ECO:0000256" key="2">
    <source>
        <dbReference type="ARBA" id="ARBA00023125"/>
    </source>
</evidence>
<accession>A0ABQ0A5G2</accession>
<reference evidence="6 7" key="1">
    <citation type="submission" date="2024-04" db="EMBL/GenBank/DDBJ databases">
        <title>Draft genome sequence of Sessilibacter corallicola NBRC 116591.</title>
        <authorList>
            <person name="Miyakawa T."/>
            <person name="Kusuya Y."/>
            <person name="Miura T."/>
        </authorList>
    </citation>
    <scope>NUCLEOTIDE SEQUENCE [LARGE SCALE GENOMIC DNA]</scope>
    <source>
        <strain evidence="6 7">KU-00831-HH</strain>
    </source>
</reference>
<evidence type="ECO:0000313" key="7">
    <source>
        <dbReference type="Proteomes" id="UP001465153"/>
    </source>
</evidence>
<evidence type="ECO:0000313" key="6">
    <source>
        <dbReference type="EMBL" id="GAA6166888.1"/>
    </source>
</evidence>
<sequence length="536" mass="60465">MESFIEKNSSVLVFNAPVGMMKGVDNLFAHALEKLAEHASSVSYRLEISKASLDELGISKEYCLLNKTDDCSPITPISQKNEITVREKSDKLIFTHYIEQAHINNALEAKKTFSLRIYGQVVGSLVVNEFDFYADTNLDSAVTTAIKEIESSIECQSVRARVEKQFNAYWYGTSLALLETRQNCRLFSKLPMPVFISGAPGSGKLIAAYSVHCHSNPPDSPFVTIDCAVAREQEFSALLSHKLSDANHGSLYIRGVEKLTSADLIYLLDIIRTTNRNNMDAPFHVRIFLGITDSNNECDNLTQLEEIEFYCLRLKMPCLQERWPDVSFTIEAFKQLGIIHQKFELTDDAWSVISDYSWPGGFGQFEAFLKKADLLAVDHLVNVNTLRKYFPNIEAVIKNNTNVESSNNKKTTIEAVMAGEVVCHPALQRACEYIHKNFQQSITMSELAQHSYISSSHLSSLFKKELSQPFKQVLNEYRVHLAKSFISESLSKQITVIAQDVGFSDFSHFEKTFKKNVGVSPGTYRNKFRMALSTNQ</sequence>
<feature type="domain" description="Sigma-54 factor interaction" evidence="5">
    <location>
        <begin position="170"/>
        <end position="374"/>
    </location>
</feature>
<organism evidence="6 7">
    <name type="scientific">Sessilibacter corallicola</name>
    <dbReference type="NCBI Taxonomy" id="2904075"/>
    <lineage>
        <taxon>Bacteria</taxon>
        <taxon>Pseudomonadati</taxon>
        <taxon>Pseudomonadota</taxon>
        <taxon>Gammaproteobacteria</taxon>
        <taxon>Cellvibrionales</taxon>
        <taxon>Cellvibrionaceae</taxon>
        <taxon>Sessilibacter</taxon>
    </lineage>
</organism>
<dbReference type="Pfam" id="PF00158">
    <property type="entry name" value="Sigma54_activat"/>
    <property type="match status" value="1"/>
</dbReference>
<dbReference type="Proteomes" id="UP001465153">
    <property type="component" value="Unassembled WGS sequence"/>
</dbReference>
<evidence type="ECO:0000256" key="1">
    <source>
        <dbReference type="ARBA" id="ARBA00023015"/>
    </source>
</evidence>
<dbReference type="SMART" id="SM00342">
    <property type="entry name" value="HTH_ARAC"/>
    <property type="match status" value="1"/>
</dbReference>
<comment type="caution">
    <text evidence="6">The sequence shown here is derived from an EMBL/GenBank/DDBJ whole genome shotgun (WGS) entry which is preliminary data.</text>
</comment>
<keyword evidence="2" id="KW-0238">DNA-binding</keyword>
<name>A0ABQ0A5G2_9GAMM</name>
<dbReference type="PROSITE" id="PS01124">
    <property type="entry name" value="HTH_ARAC_FAMILY_2"/>
    <property type="match status" value="1"/>
</dbReference>
<dbReference type="InterPro" id="IPR018062">
    <property type="entry name" value="HTH_AraC-typ_CS"/>
</dbReference>
<dbReference type="PROSITE" id="PS50045">
    <property type="entry name" value="SIGMA54_INTERACT_4"/>
    <property type="match status" value="1"/>
</dbReference>
<dbReference type="InterPro" id="IPR020449">
    <property type="entry name" value="Tscrpt_reg_AraC-type_HTH"/>
</dbReference>
<proteinExistence type="predicted"/>
<feature type="domain" description="HTH araC/xylS-type" evidence="4">
    <location>
        <begin position="428"/>
        <end position="527"/>
    </location>
</feature>
<keyword evidence="1" id="KW-0805">Transcription regulation</keyword>
<dbReference type="Gene3D" id="3.40.50.300">
    <property type="entry name" value="P-loop containing nucleotide triphosphate hydrolases"/>
    <property type="match status" value="1"/>
</dbReference>
<evidence type="ECO:0000259" key="4">
    <source>
        <dbReference type="PROSITE" id="PS01124"/>
    </source>
</evidence>
<dbReference type="InterPro" id="IPR009057">
    <property type="entry name" value="Homeodomain-like_sf"/>
</dbReference>
<evidence type="ECO:0000259" key="5">
    <source>
        <dbReference type="PROSITE" id="PS50045"/>
    </source>
</evidence>
<dbReference type="PROSITE" id="PS00041">
    <property type="entry name" value="HTH_ARAC_FAMILY_1"/>
    <property type="match status" value="1"/>
</dbReference>
<keyword evidence="3" id="KW-0804">Transcription</keyword>
<dbReference type="EMBL" id="BAABWN010000002">
    <property type="protein sequence ID" value="GAA6166888.1"/>
    <property type="molecule type" value="Genomic_DNA"/>
</dbReference>
<dbReference type="RefSeq" id="WP_353301699.1">
    <property type="nucleotide sequence ID" value="NZ_BAABWN010000002.1"/>
</dbReference>
<evidence type="ECO:0000256" key="3">
    <source>
        <dbReference type="ARBA" id="ARBA00023163"/>
    </source>
</evidence>
<dbReference type="InterPro" id="IPR027417">
    <property type="entry name" value="P-loop_NTPase"/>
</dbReference>
<dbReference type="PANTHER" id="PTHR43280">
    <property type="entry name" value="ARAC-FAMILY TRANSCRIPTIONAL REGULATOR"/>
    <property type="match status" value="1"/>
</dbReference>
<dbReference type="SUPFAM" id="SSF52540">
    <property type="entry name" value="P-loop containing nucleoside triphosphate hydrolases"/>
    <property type="match status" value="1"/>
</dbReference>
<dbReference type="Pfam" id="PF12833">
    <property type="entry name" value="HTH_18"/>
    <property type="match status" value="1"/>
</dbReference>
<dbReference type="PANTHER" id="PTHR43280:SF10">
    <property type="entry name" value="REGULATORY PROTEIN POCR"/>
    <property type="match status" value="1"/>
</dbReference>
<protein>
    <submittedName>
        <fullName evidence="6">Uncharacterized protein</fullName>
    </submittedName>
</protein>
<dbReference type="InterPro" id="IPR018060">
    <property type="entry name" value="HTH_AraC"/>
</dbReference>